<evidence type="ECO:0000313" key="1">
    <source>
        <dbReference type="EMBL" id="UVF62488.1"/>
    </source>
</evidence>
<reference evidence="1 2" key="1">
    <citation type="submission" date="2022-05" db="EMBL/GenBank/DDBJ databases">
        <title>Diverse viruses of marine archaea discovered using metagenomics.</title>
        <authorList>
            <person name="Zhou Y."/>
        </authorList>
    </citation>
    <scope>NUCLEOTIDE SEQUENCE [LARGE SCALE GENOMIC DNA]</scope>
    <source>
        <strain evidence="1">YSH_150918</strain>
    </source>
</reference>
<organism evidence="1 2">
    <name type="scientific">Poseidoniales virus YSH_150918</name>
    <dbReference type="NCBI Taxonomy" id="3071324"/>
    <lineage>
        <taxon>Viruses</taxon>
        <taxon>Duplodnaviria</taxon>
        <taxon>Heunggongvirae</taxon>
        <taxon>Uroviricota</taxon>
        <taxon>Caudoviricetes</taxon>
        <taxon>Magrovirales</taxon>
        <taxon>Aoguangviridae</taxon>
        <taxon>Aobingvirus</taxon>
        <taxon>Aobingvirus yangshanense</taxon>
    </lineage>
</organism>
<proteinExistence type="predicted"/>
<evidence type="ECO:0000313" key="2">
    <source>
        <dbReference type="Proteomes" id="UP001157002"/>
    </source>
</evidence>
<keyword evidence="2" id="KW-1185">Reference proteome</keyword>
<name>A0A976UAU6_9CAUD</name>
<dbReference type="RefSeq" id="YP_010806082.1">
    <property type="nucleotide sequence ID" value="NC_077214.1"/>
</dbReference>
<dbReference type="Proteomes" id="UP001157002">
    <property type="component" value="Segment"/>
</dbReference>
<sequence>MTMIQEFYNVIEERTVVSLHGFLNETEWYSAFCERYPEYHDNDDFDIHANISSDMCEIQAILDADHRIWSVDWIEKEDYFLIRQWEKVKKNES</sequence>
<protein>
    <submittedName>
        <fullName evidence="1">Uncharacterized protein</fullName>
    </submittedName>
</protein>
<dbReference type="KEGG" id="vg:80545043"/>
<dbReference type="EMBL" id="ON649702">
    <property type="protein sequence ID" value="UVF62488.1"/>
    <property type="molecule type" value="Genomic_DNA"/>
</dbReference>
<dbReference type="GeneID" id="80545043"/>
<accession>A0A976UAU6</accession>